<evidence type="ECO:0000256" key="4">
    <source>
        <dbReference type="ARBA" id="ARBA00022741"/>
    </source>
</evidence>
<comment type="subcellular location">
    <subcellularLocation>
        <location evidence="1 8">Cell membrane</location>
        <topology evidence="1 8">Multi-pass membrane protein</topology>
    </subcellularLocation>
</comment>
<dbReference type="GO" id="GO:0005524">
    <property type="term" value="F:ATP binding"/>
    <property type="evidence" value="ECO:0007669"/>
    <property type="project" value="UniProtKB-KW"/>
</dbReference>
<dbReference type="InterPro" id="IPR003439">
    <property type="entry name" value="ABC_transporter-like_ATP-bd"/>
</dbReference>
<dbReference type="InterPro" id="IPR050093">
    <property type="entry name" value="ABC_SmlMolc_Importer"/>
</dbReference>
<dbReference type="AlphaFoldDB" id="B7B8N4"/>
<dbReference type="CDD" id="cd06261">
    <property type="entry name" value="TM_PBP2"/>
    <property type="match status" value="1"/>
</dbReference>
<dbReference type="PANTHER" id="PTHR42781">
    <property type="entry name" value="SPERMIDINE/PUTRESCINE IMPORT ATP-BINDING PROTEIN POTA"/>
    <property type="match status" value="1"/>
</dbReference>
<evidence type="ECO:0000256" key="2">
    <source>
        <dbReference type="ARBA" id="ARBA00022448"/>
    </source>
</evidence>
<dbReference type="Gene3D" id="3.40.50.300">
    <property type="entry name" value="P-loop containing nucleotide triphosphate hydrolases"/>
    <property type="match status" value="1"/>
</dbReference>
<dbReference type="InterPro" id="IPR027417">
    <property type="entry name" value="P-loop_NTPase"/>
</dbReference>
<reference evidence="11 12" key="2">
    <citation type="submission" date="2008-10" db="EMBL/GenBank/DDBJ databases">
        <authorList>
            <person name="Fulton L."/>
            <person name="Clifton S."/>
            <person name="Fulton B."/>
            <person name="Xu J."/>
            <person name="Minx P."/>
            <person name="Pepin K.H."/>
            <person name="Johnson M."/>
            <person name="Bhonagiri V."/>
            <person name="Nash W.E."/>
            <person name="Mardis E.R."/>
            <person name="Wilson R.K."/>
        </authorList>
    </citation>
    <scope>NUCLEOTIDE SEQUENCE [LARGE SCALE GENOMIC DNA]</scope>
    <source>
        <strain evidence="11 12">DSM 18315</strain>
    </source>
</reference>
<evidence type="ECO:0000259" key="10">
    <source>
        <dbReference type="PROSITE" id="PS50928"/>
    </source>
</evidence>
<comment type="similarity">
    <text evidence="8">Belongs to the binding-protein-dependent transport system permease family.</text>
</comment>
<accession>B7B8N4</accession>
<organism evidence="11 12">
    <name type="scientific">Parabacteroides johnsonii DSM 18315</name>
    <dbReference type="NCBI Taxonomy" id="537006"/>
    <lineage>
        <taxon>Bacteria</taxon>
        <taxon>Pseudomonadati</taxon>
        <taxon>Bacteroidota</taxon>
        <taxon>Bacteroidia</taxon>
        <taxon>Bacteroidales</taxon>
        <taxon>Tannerellaceae</taxon>
        <taxon>Parabacteroides</taxon>
    </lineage>
</organism>
<evidence type="ECO:0000256" key="6">
    <source>
        <dbReference type="ARBA" id="ARBA00022989"/>
    </source>
</evidence>
<evidence type="ECO:0000256" key="8">
    <source>
        <dbReference type="RuleBase" id="RU363032"/>
    </source>
</evidence>
<evidence type="ECO:0000313" key="12">
    <source>
        <dbReference type="Proteomes" id="UP000005510"/>
    </source>
</evidence>
<evidence type="ECO:0000256" key="3">
    <source>
        <dbReference type="ARBA" id="ARBA00022692"/>
    </source>
</evidence>
<keyword evidence="4" id="KW-0547">Nucleotide-binding</keyword>
<feature type="domain" description="ABC transmembrane type-1" evidence="10">
    <location>
        <begin position="54"/>
        <end position="238"/>
    </location>
</feature>
<feature type="domain" description="ABC transporter" evidence="9">
    <location>
        <begin position="266"/>
        <end position="462"/>
    </location>
</feature>
<proteinExistence type="inferred from homology"/>
<keyword evidence="3 8" id="KW-0812">Transmembrane</keyword>
<name>B7B8N4_9BACT</name>
<dbReference type="PANTHER" id="PTHR42781:SF4">
    <property type="entry name" value="SPERMIDINE_PUTRESCINE IMPORT ATP-BINDING PROTEIN POTA"/>
    <property type="match status" value="1"/>
</dbReference>
<evidence type="ECO:0000256" key="7">
    <source>
        <dbReference type="ARBA" id="ARBA00023136"/>
    </source>
</evidence>
<evidence type="ECO:0000259" key="9">
    <source>
        <dbReference type="PROSITE" id="PS50893"/>
    </source>
</evidence>
<dbReference type="SMART" id="SM00382">
    <property type="entry name" value="AAA"/>
    <property type="match status" value="1"/>
</dbReference>
<keyword evidence="6 8" id="KW-1133">Transmembrane helix</keyword>
<dbReference type="PROSITE" id="PS00211">
    <property type="entry name" value="ABC_TRANSPORTER_1"/>
    <property type="match status" value="1"/>
</dbReference>
<dbReference type="PROSITE" id="PS50928">
    <property type="entry name" value="ABC_TM1"/>
    <property type="match status" value="1"/>
</dbReference>
<dbReference type="InterPro" id="IPR000515">
    <property type="entry name" value="MetI-like"/>
</dbReference>
<keyword evidence="2 8" id="KW-0813">Transport</keyword>
<evidence type="ECO:0000256" key="1">
    <source>
        <dbReference type="ARBA" id="ARBA00004651"/>
    </source>
</evidence>
<reference evidence="11 12" key="1">
    <citation type="submission" date="2008-10" db="EMBL/GenBank/DDBJ databases">
        <title>Draft genome sequence of Parabacteroides johnsonii (DSM 18315).</title>
        <authorList>
            <person name="Sudarsanam P."/>
            <person name="Ley R."/>
            <person name="Guruge J."/>
            <person name="Turnbaugh P.J."/>
            <person name="Mahowald M."/>
            <person name="Liep D."/>
            <person name="Gordon J."/>
        </authorList>
    </citation>
    <scope>NUCLEOTIDE SEQUENCE [LARGE SCALE GENOMIC DNA]</scope>
    <source>
        <strain evidence="11 12">DSM 18315</strain>
    </source>
</reference>
<dbReference type="EMBL" id="ABYH01000121">
    <property type="protein sequence ID" value="EEC97208.1"/>
    <property type="molecule type" value="Genomic_DNA"/>
</dbReference>
<comment type="caution">
    <text evidence="11">The sequence shown here is derived from an EMBL/GenBank/DDBJ whole genome shotgun (WGS) entry which is preliminary data.</text>
</comment>
<dbReference type="GO" id="GO:0005886">
    <property type="term" value="C:plasma membrane"/>
    <property type="evidence" value="ECO:0007669"/>
    <property type="project" value="UniProtKB-SubCell"/>
</dbReference>
<feature type="transmembrane region" description="Helical" evidence="8">
    <location>
        <begin position="62"/>
        <end position="84"/>
    </location>
</feature>
<dbReference type="InterPro" id="IPR017871">
    <property type="entry name" value="ABC_transporter-like_CS"/>
</dbReference>
<dbReference type="InterPro" id="IPR003593">
    <property type="entry name" value="AAA+_ATPase"/>
</dbReference>
<gene>
    <name evidence="11" type="ORF">PRABACTJOHN_01386</name>
</gene>
<feature type="transmembrane region" description="Helical" evidence="8">
    <location>
        <begin position="213"/>
        <end position="234"/>
    </location>
</feature>
<dbReference type="GO" id="GO:0055085">
    <property type="term" value="P:transmembrane transport"/>
    <property type="evidence" value="ECO:0007669"/>
    <property type="project" value="InterPro"/>
</dbReference>
<protein>
    <submittedName>
        <fullName evidence="11">ABC transporter, ATP-binding protein</fullName>
    </submittedName>
</protein>
<feature type="transmembrane region" description="Helical" evidence="8">
    <location>
        <begin position="96"/>
        <end position="115"/>
    </location>
</feature>
<dbReference type="Pfam" id="PF00005">
    <property type="entry name" value="ABC_tran"/>
    <property type="match status" value="1"/>
</dbReference>
<dbReference type="SUPFAM" id="SSF161098">
    <property type="entry name" value="MetI-like"/>
    <property type="match status" value="1"/>
</dbReference>
<dbReference type="HOGENOM" id="CLU_042243_0_0_10"/>
<dbReference type="STRING" id="537006.PRABACTJOHN_01386"/>
<feature type="transmembrane region" description="Helical" evidence="8">
    <location>
        <begin position="175"/>
        <end position="193"/>
    </location>
</feature>
<dbReference type="PROSITE" id="PS50893">
    <property type="entry name" value="ABC_TRANSPORTER_2"/>
    <property type="match status" value="1"/>
</dbReference>
<dbReference type="GO" id="GO:0016887">
    <property type="term" value="F:ATP hydrolysis activity"/>
    <property type="evidence" value="ECO:0007669"/>
    <property type="project" value="InterPro"/>
</dbReference>
<dbReference type="InterPro" id="IPR035906">
    <property type="entry name" value="MetI-like_sf"/>
</dbReference>
<sequence>MIRKMKKSILIILSITILLLAWQLLAMLVRLPDLVPSVPRLLSTLAALFASGSFYQSVMATVLRGTIGMSISLMAAVGVSFLFYKCEWMYELFRPLLAIMRAIPVISFILLALIFLNAESIPLIIAFLTMFPLLTENLTKGIRSRRKELSIMARQFKIGRWNRLTQVTYPQLKPFLYSGLASALGFGWRAIIMGEVLAQCSPGIGGEMKQAQVFIAVPELIAWTVIAILISYLFDRGISWLAKRRFSIHYNKHCSKLPVPKGNCDIRVRDISYRYGSDKVLSHFSYTFEKGFIYGITAPSGTGKTTLLNLIGKILKPVQGEIETDCTTGVAYVFQEPELLSQLTIAENIALPLAACQTKEMALEQAVSMLQKMELEDFANRFPNELSFGQQQRVAIARALTYPSPLLLMDEPFKGLDEALSRRIIERIRERQGESGQTILFTSHNPEDLRLLADKTVRLDQTGR</sequence>
<evidence type="ECO:0000256" key="5">
    <source>
        <dbReference type="ARBA" id="ARBA00022840"/>
    </source>
</evidence>
<feature type="transmembrane region" description="Helical" evidence="8">
    <location>
        <begin position="121"/>
        <end position="139"/>
    </location>
</feature>
<dbReference type="SUPFAM" id="SSF52540">
    <property type="entry name" value="P-loop containing nucleoside triphosphate hydrolases"/>
    <property type="match status" value="1"/>
</dbReference>
<dbReference type="Proteomes" id="UP000005510">
    <property type="component" value="Unassembled WGS sequence"/>
</dbReference>
<keyword evidence="7 8" id="KW-0472">Membrane</keyword>
<keyword evidence="5 11" id="KW-0067">ATP-binding</keyword>
<evidence type="ECO:0000313" key="11">
    <source>
        <dbReference type="EMBL" id="EEC97208.1"/>
    </source>
</evidence>
<dbReference type="Pfam" id="PF00528">
    <property type="entry name" value="BPD_transp_1"/>
    <property type="match status" value="1"/>
</dbReference>
<dbReference type="Gene3D" id="1.10.3720.10">
    <property type="entry name" value="MetI-like"/>
    <property type="match status" value="1"/>
</dbReference>